<sequence length="268" mass="27654">MGSKTSSSRCRARGRTTPSRARLRSCASTSANAGATRAISSWISSTVSRSKSVPSLSASSDAIRKSGIGLPTAAILRPTREMRPSRFVVVPAFSPQTVAGRKTSASAAASVIVALIQITKPAPPTPARTKRRSGKSLTMSAPTRISAPIRPSDAALKMPAVSSPASLGALPHAASKRSAPALSVTRPGRKPGARPRSIAPRTFPRRSAMRKRVFGMSRIIAAAATVGSADVATSERPRTTTMGPVRPSISGARAALISRAALACSPGR</sequence>
<protein>
    <submittedName>
        <fullName evidence="2">Unannotated protein</fullName>
    </submittedName>
</protein>
<dbReference type="EMBL" id="CAFBOR010000090">
    <property type="protein sequence ID" value="CAB4987389.1"/>
    <property type="molecule type" value="Genomic_DNA"/>
</dbReference>
<feature type="region of interest" description="Disordered" evidence="1">
    <location>
        <begin position="1"/>
        <end position="30"/>
    </location>
</feature>
<proteinExistence type="predicted"/>
<organism evidence="2">
    <name type="scientific">freshwater metagenome</name>
    <dbReference type="NCBI Taxonomy" id="449393"/>
    <lineage>
        <taxon>unclassified sequences</taxon>
        <taxon>metagenomes</taxon>
        <taxon>ecological metagenomes</taxon>
    </lineage>
</organism>
<reference evidence="2" key="1">
    <citation type="submission" date="2020-05" db="EMBL/GenBank/DDBJ databases">
        <authorList>
            <person name="Chiriac C."/>
            <person name="Salcher M."/>
            <person name="Ghai R."/>
            <person name="Kavagutti S V."/>
        </authorList>
    </citation>
    <scope>NUCLEOTIDE SEQUENCE</scope>
</reference>
<accession>A0A6J7NAE8</accession>
<gene>
    <name evidence="2" type="ORF">UFOPK3974_00745</name>
</gene>
<evidence type="ECO:0000256" key="1">
    <source>
        <dbReference type="SAM" id="MobiDB-lite"/>
    </source>
</evidence>
<evidence type="ECO:0000313" key="2">
    <source>
        <dbReference type="EMBL" id="CAB4987389.1"/>
    </source>
</evidence>
<name>A0A6J7NAE8_9ZZZZ</name>
<feature type="region of interest" description="Disordered" evidence="1">
    <location>
        <begin position="122"/>
        <end position="143"/>
    </location>
</feature>
<feature type="region of interest" description="Disordered" evidence="1">
    <location>
        <begin position="167"/>
        <end position="199"/>
    </location>
</feature>
<dbReference type="AlphaFoldDB" id="A0A6J7NAE8"/>